<dbReference type="Pfam" id="PF20415">
    <property type="entry name" value="DUF6699"/>
    <property type="match status" value="1"/>
</dbReference>
<dbReference type="AlphaFoldDB" id="A0AAD6V7S7"/>
<gene>
    <name evidence="2" type="ORF">GGX14DRAFT_524143</name>
</gene>
<dbReference type="InterPro" id="IPR046522">
    <property type="entry name" value="DUF6699"/>
</dbReference>
<protein>
    <recommendedName>
        <fullName evidence="1">DUF6699 domain-containing protein</fullName>
    </recommendedName>
</protein>
<feature type="domain" description="DUF6699" evidence="1">
    <location>
        <begin position="82"/>
        <end position="216"/>
    </location>
</feature>
<proteinExistence type="predicted"/>
<evidence type="ECO:0000313" key="2">
    <source>
        <dbReference type="EMBL" id="KAJ7201876.1"/>
    </source>
</evidence>
<organism evidence="2 3">
    <name type="scientific">Mycena pura</name>
    <dbReference type="NCBI Taxonomy" id="153505"/>
    <lineage>
        <taxon>Eukaryota</taxon>
        <taxon>Fungi</taxon>
        <taxon>Dikarya</taxon>
        <taxon>Basidiomycota</taxon>
        <taxon>Agaricomycotina</taxon>
        <taxon>Agaricomycetes</taxon>
        <taxon>Agaricomycetidae</taxon>
        <taxon>Agaricales</taxon>
        <taxon>Marasmiineae</taxon>
        <taxon>Mycenaceae</taxon>
        <taxon>Mycena</taxon>
    </lineage>
</organism>
<evidence type="ECO:0000313" key="3">
    <source>
        <dbReference type="Proteomes" id="UP001219525"/>
    </source>
</evidence>
<dbReference type="EMBL" id="JARJCW010000057">
    <property type="protein sequence ID" value="KAJ7201876.1"/>
    <property type="molecule type" value="Genomic_DNA"/>
</dbReference>
<sequence length="229" mass="25026">MPARHVRFSHTNSFYSPPPPLMSLSASSTASSMGPLTPPSVAYAGLPGPTPFMQRHSYSKSSAAPRRAHPLLSFSSTTPPMLNYDVSLHPSTLSTGHQGLSSARLAEPAVYPPQPALTLVTPHLPWSVPVAAANGRYVTVADVLHALYRALRTNVTEREFNALRTPKLMGMAAAEYKRRCERARLHGRRAYQEEKRGGVRRVDFLMGYTTFAGISLTTQEGDLCQVHIS</sequence>
<keyword evidence="3" id="KW-1185">Reference proteome</keyword>
<reference evidence="2" key="1">
    <citation type="submission" date="2023-03" db="EMBL/GenBank/DDBJ databases">
        <title>Massive genome expansion in bonnet fungi (Mycena s.s.) driven by repeated elements and novel gene families across ecological guilds.</title>
        <authorList>
            <consortium name="Lawrence Berkeley National Laboratory"/>
            <person name="Harder C.B."/>
            <person name="Miyauchi S."/>
            <person name="Viragh M."/>
            <person name="Kuo A."/>
            <person name="Thoen E."/>
            <person name="Andreopoulos B."/>
            <person name="Lu D."/>
            <person name="Skrede I."/>
            <person name="Drula E."/>
            <person name="Henrissat B."/>
            <person name="Morin E."/>
            <person name="Kohler A."/>
            <person name="Barry K."/>
            <person name="LaButti K."/>
            <person name="Morin E."/>
            <person name="Salamov A."/>
            <person name="Lipzen A."/>
            <person name="Mereny Z."/>
            <person name="Hegedus B."/>
            <person name="Baldrian P."/>
            <person name="Stursova M."/>
            <person name="Weitz H."/>
            <person name="Taylor A."/>
            <person name="Grigoriev I.V."/>
            <person name="Nagy L.G."/>
            <person name="Martin F."/>
            <person name="Kauserud H."/>
        </authorList>
    </citation>
    <scope>NUCLEOTIDE SEQUENCE</scope>
    <source>
        <strain evidence="2">9144</strain>
    </source>
</reference>
<comment type="caution">
    <text evidence="2">The sequence shown here is derived from an EMBL/GenBank/DDBJ whole genome shotgun (WGS) entry which is preliminary data.</text>
</comment>
<name>A0AAD6V7S7_9AGAR</name>
<dbReference type="Proteomes" id="UP001219525">
    <property type="component" value="Unassembled WGS sequence"/>
</dbReference>
<accession>A0AAD6V7S7</accession>
<evidence type="ECO:0000259" key="1">
    <source>
        <dbReference type="Pfam" id="PF20415"/>
    </source>
</evidence>